<dbReference type="Proteomes" id="UP000250235">
    <property type="component" value="Unassembled WGS sequence"/>
</dbReference>
<feature type="region of interest" description="Disordered" evidence="1">
    <location>
        <begin position="31"/>
        <end position="82"/>
    </location>
</feature>
<dbReference type="AlphaFoldDB" id="A0A2Z7CMU8"/>
<name>A0A2Z7CMU8_9LAMI</name>
<protein>
    <submittedName>
        <fullName evidence="2">Uncharacterized protein</fullName>
    </submittedName>
</protein>
<feature type="compositionally biased region" description="Basic and acidic residues" evidence="1">
    <location>
        <begin position="57"/>
        <end position="66"/>
    </location>
</feature>
<sequence length="103" mass="11262">MVKPLATSPHDLVGIIDSAFTKNLVMAAVDRQSGPRPDSRNLRQTALEGLTNSARTETPRQADRNKSYHGKRRRKGGARRRRRVALEEGAAANLGLGFVGVEL</sequence>
<keyword evidence="3" id="KW-1185">Reference proteome</keyword>
<feature type="compositionally biased region" description="Basic residues" evidence="1">
    <location>
        <begin position="67"/>
        <end position="82"/>
    </location>
</feature>
<accession>A0A2Z7CMU8</accession>
<evidence type="ECO:0000313" key="3">
    <source>
        <dbReference type="Proteomes" id="UP000250235"/>
    </source>
</evidence>
<evidence type="ECO:0000256" key="1">
    <source>
        <dbReference type="SAM" id="MobiDB-lite"/>
    </source>
</evidence>
<organism evidence="2 3">
    <name type="scientific">Dorcoceras hygrometricum</name>
    <dbReference type="NCBI Taxonomy" id="472368"/>
    <lineage>
        <taxon>Eukaryota</taxon>
        <taxon>Viridiplantae</taxon>
        <taxon>Streptophyta</taxon>
        <taxon>Embryophyta</taxon>
        <taxon>Tracheophyta</taxon>
        <taxon>Spermatophyta</taxon>
        <taxon>Magnoliopsida</taxon>
        <taxon>eudicotyledons</taxon>
        <taxon>Gunneridae</taxon>
        <taxon>Pentapetalae</taxon>
        <taxon>asterids</taxon>
        <taxon>lamiids</taxon>
        <taxon>Lamiales</taxon>
        <taxon>Gesneriaceae</taxon>
        <taxon>Didymocarpoideae</taxon>
        <taxon>Trichosporeae</taxon>
        <taxon>Loxocarpinae</taxon>
        <taxon>Dorcoceras</taxon>
    </lineage>
</organism>
<dbReference type="EMBL" id="KQ995730">
    <property type="protein sequence ID" value="KZV46039.1"/>
    <property type="molecule type" value="Genomic_DNA"/>
</dbReference>
<evidence type="ECO:0000313" key="2">
    <source>
        <dbReference type="EMBL" id="KZV46039.1"/>
    </source>
</evidence>
<proteinExistence type="predicted"/>
<reference evidence="2 3" key="1">
    <citation type="journal article" date="2015" name="Proc. Natl. Acad. Sci. U.S.A.">
        <title>The resurrection genome of Boea hygrometrica: A blueprint for survival of dehydration.</title>
        <authorList>
            <person name="Xiao L."/>
            <person name="Yang G."/>
            <person name="Zhang L."/>
            <person name="Yang X."/>
            <person name="Zhao S."/>
            <person name="Ji Z."/>
            <person name="Zhou Q."/>
            <person name="Hu M."/>
            <person name="Wang Y."/>
            <person name="Chen M."/>
            <person name="Xu Y."/>
            <person name="Jin H."/>
            <person name="Xiao X."/>
            <person name="Hu G."/>
            <person name="Bao F."/>
            <person name="Hu Y."/>
            <person name="Wan P."/>
            <person name="Li L."/>
            <person name="Deng X."/>
            <person name="Kuang T."/>
            <person name="Xiang C."/>
            <person name="Zhu J.K."/>
            <person name="Oliver M.J."/>
            <person name="He Y."/>
        </authorList>
    </citation>
    <scope>NUCLEOTIDE SEQUENCE [LARGE SCALE GENOMIC DNA]</scope>
    <source>
        <strain evidence="3">cv. XS01</strain>
    </source>
</reference>
<gene>
    <name evidence="2" type="ORF">F511_11355</name>
</gene>